<keyword evidence="5" id="KW-0677">Repeat</keyword>
<dbReference type="Gene3D" id="1.25.40.10">
    <property type="entry name" value="Tetratricopeptide repeat domain"/>
    <property type="match status" value="1"/>
</dbReference>
<evidence type="ECO:0000259" key="8">
    <source>
        <dbReference type="Pfam" id="PF23233"/>
    </source>
</evidence>
<dbReference type="GO" id="GO:0071014">
    <property type="term" value="C:post-mRNA release spliceosomal complex"/>
    <property type="evidence" value="ECO:0007669"/>
    <property type="project" value="TreeGrafter"/>
</dbReference>
<dbReference type="GO" id="GO:0000349">
    <property type="term" value="P:generation of catalytic spliceosome for first transesterification step"/>
    <property type="evidence" value="ECO:0007669"/>
    <property type="project" value="TreeGrafter"/>
</dbReference>
<evidence type="ECO:0000313" key="10">
    <source>
        <dbReference type="Proteomes" id="UP000663873"/>
    </source>
</evidence>
<keyword evidence="3" id="KW-0507">mRNA processing</keyword>
<reference evidence="9" key="1">
    <citation type="submission" date="2021-02" db="EMBL/GenBank/DDBJ databases">
        <authorList>
            <person name="Nowell W R."/>
        </authorList>
    </citation>
    <scope>NUCLEOTIDE SEQUENCE</scope>
</reference>
<evidence type="ECO:0000256" key="1">
    <source>
        <dbReference type="ARBA" id="ARBA00004123"/>
    </source>
</evidence>
<evidence type="ECO:0000256" key="6">
    <source>
        <dbReference type="ARBA" id="ARBA00023187"/>
    </source>
</evidence>
<dbReference type="GO" id="GO:0071007">
    <property type="term" value="C:U2-type catalytic step 2 spliceosome"/>
    <property type="evidence" value="ECO:0007669"/>
    <property type="project" value="TreeGrafter"/>
</dbReference>
<accession>A0A819XQ32</accession>
<dbReference type="SUPFAM" id="SSF48452">
    <property type="entry name" value="TPR-like"/>
    <property type="match status" value="2"/>
</dbReference>
<dbReference type="FunFam" id="1.25.40.10:FF:000220">
    <property type="entry name" value="Pre-mRNA-splicing factor SYF1"/>
    <property type="match status" value="1"/>
</dbReference>
<dbReference type="Pfam" id="PF23233">
    <property type="entry name" value="HAT_Syf1_CNRKL1_N"/>
    <property type="match status" value="1"/>
</dbReference>
<dbReference type="Proteomes" id="UP000663873">
    <property type="component" value="Unassembled WGS sequence"/>
</dbReference>
<gene>
    <name evidence="9" type="ORF">UJA718_LOCUS3169</name>
</gene>
<dbReference type="InterPro" id="IPR003107">
    <property type="entry name" value="HAT"/>
</dbReference>
<proteinExistence type="inferred from homology"/>
<dbReference type="SMART" id="SM00386">
    <property type="entry name" value="HAT"/>
    <property type="match status" value="4"/>
</dbReference>
<dbReference type="PANTHER" id="PTHR11246">
    <property type="entry name" value="PRE-MRNA SPLICING FACTOR"/>
    <property type="match status" value="1"/>
</dbReference>
<comment type="similarity">
    <text evidence="2">Belongs to the crooked-neck family.</text>
</comment>
<evidence type="ECO:0000256" key="5">
    <source>
        <dbReference type="ARBA" id="ARBA00022737"/>
    </source>
</evidence>
<feature type="domain" description="Pre-mRNA-splicing factor Syf1-like N-terminal HAT-repeats" evidence="8">
    <location>
        <begin position="24"/>
        <end position="182"/>
    </location>
</feature>
<evidence type="ECO:0000256" key="3">
    <source>
        <dbReference type="ARBA" id="ARBA00022664"/>
    </source>
</evidence>
<name>A0A819XQ32_9BILA</name>
<dbReference type="InterPro" id="IPR045075">
    <property type="entry name" value="Syf1-like"/>
</dbReference>
<feature type="non-terminal residue" evidence="9">
    <location>
        <position position="223"/>
    </location>
</feature>
<dbReference type="GO" id="GO:0000974">
    <property type="term" value="C:Prp19 complex"/>
    <property type="evidence" value="ECO:0007669"/>
    <property type="project" value="TreeGrafter"/>
</dbReference>
<dbReference type="InterPro" id="IPR011990">
    <property type="entry name" value="TPR-like_helical_dom_sf"/>
</dbReference>
<keyword evidence="7" id="KW-0539">Nucleus</keyword>
<dbReference type="AlphaFoldDB" id="A0A819XQ32"/>
<evidence type="ECO:0000256" key="4">
    <source>
        <dbReference type="ARBA" id="ARBA00022728"/>
    </source>
</evidence>
<dbReference type="EMBL" id="CAJOBP010000231">
    <property type="protein sequence ID" value="CAF4145769.1"/>
    <property type="molecule type" value="Genomic_DNA"/>
</dbReference>
<comment type="caution">
    <text evidence="9">The sequence shown here is derived from an EMBL/GenBank/DDBJ whole genome shotgun (WGS) entry which is preliminary data.</text>
</comment>
<protein>
    <recommendedName>
        <fullName evidence="8">Pre-mRNA-splicing factor Syf1-like N-terminal HAT-repeats domain-containing protein</fullName>
    </recommendedName>
</protein>
<keyword evidence="6" id="KW-0508">mRNA splicing</keyword>
<evidence type="ECO:0000313" key="9">
    <source>
        <dbReference type="EMBL" id="CAF4145769.1"/>
    </source>
</evidence>
<organism evidence="9 10">
    <name type="scientific">Rotaria socialis</name>
    <dbReference type="NCBI Taxonomy" id="392032"/>
    <lineage>
        <taxon>Eukaryota</taxon>
        <taxon>Metazoa</taxon>
        <taxon>Spiralia</taxon>
        <taxon>Gnathifera</taxon>
        <taxon>Rotifera</taxon>
        <taxon>Eurotatoria</taxon>
        <taxon>Bdelloidea</taxon>
        <taxon>Philodinida</taxon>
        <taxon>Philodinidae</taxon>
        <taxon>Rotaria</taxon>
    </lineage>
</organism>
<dbReference type="InterPro" id="IPR055433">
    <property type="entry name" value="HAT_Syf1-like_N"/>
</dbReference>
<comment type="subcellular location">
    <subcellularLocation>
        <location evidence="1">Nucleus</location>
    </subcellularLocation>
</comment>
<keyword evidence="4" id="KW-0747">Spliceosome</keyword>
<keyword evidence="10" id="KW-1185">Reference proteome</keyword>
<evidence type="ECO:0000256" key="7">
    <source>
        <dbReference type="ARBA" id="ARBA00023242"/>
    </source>
</evidence>
<sequence>MTVEDDSSADVELSTPKLVFDETDILYEEDCLRNQYSVKAWLRYIDHIKEGPNEKINLVYERALRELPGSYKLWFSYLKLRRKQIRSKCIIDSAYEEVNNTFERSLVFMHKMPRIWLDYCQLLMDQGKITRTRRVFDRAIRALPVTQHTRIWPLYIKFVTTYPEIPDTAMRVYKRYLKLQPECVEEYINYLREIGKLDECAKLFVDMLNRDNFVSRQGKSNHQ</sequence>
<evidence type="ECO:0000256" key="2">
    <source>
        <dbReference type="ARBA" id="ARBA00008644"/>
    </source>
</evidence>
<dbReference type="PANTHER" id="PTHR11246:SF5">
    <property type="entry name" value="PRE-MRNA-SPLICING FACTOR SYF1"/>
    <property type="match status" value="1"/>
</dbReference>